<comment type="caution">
    <text evidence="15">The sequence shown here is derived from an EMBL/GenBank/DDBJ whole genome shotgun (WGS) entry which is preliminary data.</text>
</comment>
<evidence type="ECO:0000256" key="7">
    <source>
        <dbReference type="ARBA" id="ARBA00022801"/>
    </source>
</evidence>
<accession>A0ABR3BJG5</accession>
<dbReference type="InterPro" id="IPR013780">
    <property type="entry name" value="Glyco_hydro_b"/>
</dbReference>
<protein>
    <recommendedName>
        <fullName evidence="4">alpha-amylase</fullName>
        <ecNumber evidence="4">3.2.1.1</ecNumber>
    </recommendedName>
</protein>
<comment type="catalytic activity">
    <reaction evidence="1">
        <text>Endohydrolysis of (1-&gt;4)-alpha-D-glucosidic linkages in polysaccharides containing three or more (1-&gt;4)-alpha-linked D-glucose units.</text>
        <dbReference type="EC" id="3.2.1.1"/>
    </reaction>
</comment>
<dbReference type="Gene3D" id="3.20.20.80">
    <property type="entry name" value="Glycosidases"/>
    <property type="match status" value="1"/>
</dbReference>
<dbReference type="PANTHER" id="PTHR10357:SF215">
    <property type="entry name" value="ALPHA-AMYLASE 1"/>
    <property type="match status" value="1"/>
</dbReference>
<evidence type="ECO:0000256" key="12">
    <source>
        <dbReference type="ARBA" id="ARBA00023295"/>
    </source>
</evidence>
<evidence type="ECO:0000256" key="9">
    <source>
        <dbReference type="ARBA" id="ARBA00023157"/>
    </source>
</evidence>
<dbReference type="RefSeq" id="XP_066610885.1">
    <property type="nucleotide sequence ID" value="XM_066761060.1"/>
</dbReference>
<keyword evidence="16" id="KW-1185">Reference proteome</keyword>
<dbReference type="SUPFAM" id="SSF51011">
    <property type="entry name" value="Glycosyl hydrolase domain"/>
    <property type="match status" value="1"/>
</dbReference>
<reference evidence="15 16" key="2">
    <citation type="submission" date="2024-01" db="EMBL/GenBank/DDBJ databases">
        <title>Comparative genomics of Cryptococcus and Kwoniella reveals pathogenesis evolution and contrasting modes of karyotype evolution via chromosome fusion or intercentromeric recombination.</title>
        <authorList>
            <person name="Coelho M.A."/>
            <person name="David-Palma M."/>
            <person name="Shea T."/>
            <person name="Bowers K."/>
            <person name="Mcginley-Smith S."/>
            <person name="Mohammad A.W."/>
            <person name="Gnirke A."/>
            <person name="Yurkov A.M."/>
            <person name="Nowrousian M."/>
            <person name="Sun S."/>
            <person name="Cuomo C.A."/>
            <person name="Heitman J."/>
        </authorList>
    </citation>
    <scope>NUCLEOTIDE SEQUENCE [LARGE SCALE GENOMIC DNA]</scope>
    <source>
        <strain evidence="15 16">IND107</strain>
    </source>
</reference>
<dbReference type="EMBL" id="ATAM02000014">
    <property type="protein sequence ID" value="KAL0240386.1"/>
    <property type="molecule type" value="Genomic_DNA"/>
</dbReference>
<proteinExistence type="inferred from homology"/>
<evidence type="ECO:0000313" key="16">
    <source>
        <dbReference type="Proteomes" id="UP000054399"/>
    </source>
</evidence>
<gene>
    <name evidence="15" type="ORF">I308_106637</name>
</gene>
<evidence type="ECO:0000256" key="13">
    <source>
        <dbReference type="SAM" id="SignalP"/>
    </source>
</evidence>
<evidence type="ECO:0000256" key="6">
    <source>
        <dbReference type="ARBA" id="ARBA00022729"/>
    </source>
</evidence>
<keyword evidence="5" id="KW-0479">Metal-binding</keyword>
<dbReference type="InterPro" id="IPR017853">
    <property type="entry name" value="GH"/>
</dbReference>
<keyword evidence="10" id="KW-0325">Glycoprotein</keyword>
<keyword evidence="11" id="KW-0119">Carbohydrate metabolism</keyword>
<evidence type="ECO:0000256" key="10">
    <source>
        <dbReference type="ARBA" id="ARBA00023180"/>
    </source>
</evidence>
<name>A0ABR3BJG5_9TREE</name>
<dbReference type="InterPro" id="IPR015340">
    <property type="entry name" value="A_amylase_C_dom"/>
</dbReference>
<dbReference type="InterPro" id="IPR006047">
    <property type="entry name" value="GH13_cat_dom"/>
</dbReference>
<evidence type="ECO:0000256" key="11">
    <source>
        <dbReference type="ARBA" id="ARBA00023277"/>
    </source>
</evidence>
<evidence type="ECO:0000313" key="15">
    <source>
        <dbReference type="EMBL" id="KAL0240386.1"/>
    </source>
</evidence>
<dbReference type="GeneID" id="91993492"/>
<keyword evidence="6 13" id="KW-0732">Signal</keyword>
<dbReference type="Pfam" id="PF09260">
    <property type="entry name" value="A_amylase_dom_C"/>
    <property type="match status" value="1"/>
</dbReference>
<dbReference type="Gene3D" id="2.60.40.1180">
    <property type="entry name" value="Golgi alpha-mannosidase II"/>
    <property type="match status" value="1"/>
</dbReference>
<keyword evidence="8" id="KW-0106">Calcium</keyword>
<reference evidence="16" key="1">
    <citation type="submission" date="2015-01" db="EMBL/GenBank/DDBJ databases">
        <title>The Genome Sequence of Cryptococcus gattii MMRL2647.</title>
        <authorList>
            <consortium name="The Broad Institute Genomics Platform"/>
            <person name="Cuomo C."/>
            <person name="Litvintseva A."/>
            <person name="Chen Y."/>
            <person name="Heitman J."/>
            <person name="Sun S."/>
            <person name="Springer D."/>
            <person name="Dromer F."/>
            <person name="Young S."/>
            <person name="Zeng Q."/>
            <person name="Gargeya S."/>
            <person name="Abouelleil A."/>
            <person name="Alvarado L."/>
            <person name="Chapman S.B."/>
            <person name="Gainer-Dewar J."/>
            <person name="Goldberg J."/>
            <person name="Griggs A."/>
            <person name="Gujja S."/>
            <person name="Hansen M."/>
            <person name="Howarth C."/>
            <person name="Imamovic A."/>
            <person name="Larimer J."/>
            <person name="Murphy C."/>
            <person name="Naylor J."/>
            <person name="Pearson M."/>
            <person name="Priest M."/>
            <person name="Roberts A."/>
            <person name="Saif S."/>
            <person name="Shea T."/>
            <person name="Sykes S."/>
            <person name="Wortman J."/>
            <person name="Nusbaum C."/>
            <person name="Birren B."/>
        </authorList>
    </citation>
    <scope>NUCLEOTIDE SEQUENCE [LARGE SCALE GENOMIC DNA]</scope>
    <source>
        <strain evidence="16">IND107</strain>
    </source>
</reference>
<evidence type="ECO:0000256" key="1">
    <source>
        <dbReference type="ARBA" id="ARBA00000548"/>
    </source>
</evidence>
<dbReference type="EC" id="3.2.1.1" evidence="4"/>
<dbReference type="Proteomes" id="UP000054399">
    <property type="component" value="Unassembled WGS sequence"/>
</dbReference>
<evidence type="ECO:0000256" key="5">
    <source>
        <dbReference type="ARBA" id="ARBA00022723"/>
    </source>
</evidence>
<feature type="signal peptide" evidence="13">
    <location>
        <begin position="1"/>
        <end position="19"/>
    </location>
</feature>
<keyword evidence="9" id="KW-1015">Disulfide bond</keyword>
<feature type="domain" description="Glycosyl hydrolase family 13 catalytic" evidence="14">
    <location>
        <begin position="32"/>
        <end position="397"/>
    </location>
</feature>
<keyword evidence="12" id="KW-0326">Glycosidase</keyword>
<comment type="similarity">
    <text evidence="3">Belongs to the glycosyl hydrolase 13 family.</text>
</comment>
<feature type="chain" id="PRO_5045125307" description="alpha-amylase" evidence="13">
    <location>
        <begin position="20"/>
        <end position="606"/>
    </location>
</feature>
<sequence>MSVVSKLLSLLPFLAIVQAATDDEWRSRSIYQVITDRFAPPSDDATCVLGATNYCGGTWQTMISKLDYIQAMGFDAIWISPTALNIEGSTKYGEAYHGYWTADPTRLNPHFGEASDLKALSDAVHDRGMYLMVDIAINALAATSYSLDASALASDADGTLLFKDSSDFHTRCDISWGNHTSEQVCWLVTGDDNGGVALLDLKTESGAVANVLKEWVGGYVREYGIDGFRIDASKHMSKEFQHDFCEAAGTFCMGEVAGDNTAYAGEYQGDDGIDSVCDFGLMYAFVKVFTGGDSMSTLKYYMGLSASSYSDPTIIGTFLDNQDLPRFNSLTSDASLVYNAIVGMFMYGGMPIVYYGLEQDISDGPADPQNREALWNYNNYSTDGVTFGRITNLNKIRRGLGGVGELYNAVATVLAAQDQDIALQREEALIVLTNRGTSGTGTWTINNTQFGNSVQVIELLSCSTSTTDSHGSLTVTWTSGEPFVFVTSAVAAQAGLCGASSESTIATTVSSYPSAFTYITSATANATVPANVAVTTEGFSFPFSSAASAIFSSSISYDTLASAANSVSSSNLVVVVAAVSTASTAVTSRGIFCRRPRKKAMSRRQL</sequence>
<dbReference type="SMART" id="SM00642">
    <property type="entry name" value="Aamy"/>
    <property type="match status" value="1"/>
</dbReference>
<keyword evidence="7" id="KW-0378">Hydrolase</keyword>
<dbReference type="Pfam" id="PF00128">
    <property type="entry name" value="Alpha-amylase"/>
    <property type="match status" value="1"/>
</dbReference>
<dbReference type="SUPFAM" id="SSF51445">
    <property type="entry name" value="(Trans)glycosidases"/>
    <property type="match status" value="1"/>
</dbReference>
<dbReference type="PANTHER" id="PTHR10357">
    <property type="entry name" value="ALPHA-AMYLASE FAMILY MEMBER"/>
    <property type="match status" value="1"/>
</dbReference>
<evidence type="ECO:0000256" key="4">
    <source>
        <dbReference type="ARBA" id="ARBA00012595"/>
    </source>
</evidence>
<dbReference type="CDD" id="cd11319">
    <property type="entry name" value="AmyAc_euk_AmyA"/>
    <property type="match status" value="1"/>
</dbReference>
<organism evidence="15 16">
    <name type="scientific">Cryptococcus tetragattii IND107</name>
    <dbReference type="NCBI Taxonomy" id="1296105"/>
    <lineage>
        <taxon>Eukaryota</taxon>
        <taxon>Fungi</taxon>
        <taxon>Dikarya</taxon>
        <taxon>Basidiomycota</taxon>
        <taxon>Agaricomycotina</taxon>
        <taxon>Tremellomycetes</taxon>
        <taxon>Tremellales</taxon>
        <taxon>Cryptococcaceae</taxon>
        <taxon>Cryptococcus</taxon>
        <taxon>Cryptococcus gattii species complex</taxon>
    </lineage>
</organism>
<evidence type="ECO:0000259" key="14">
    <source>
        <dbReference type="SMART" id="SM00642"/>
    </source>
</evidence>
<evidence type="ECO:0000256" key="2">
    <source>
        <dbReference type="ARBA" id="ARBA00001913"/>
    </source>
</evidence>
<comment type="cofactor">
    <cofactor evidence="2">
        <name>Ca(2+)</name>
        <dbReference type="ChEBI" id="CHEBI:29108"/>
    </cofactor>
</comment>
<evidence type="ECO:0000256" key="8">
    <source>
        <dbReference type="ARBA" id="ARBA00022837"/>
    </source>
</evidence>
<evidence type="ECO:0000256" key="3">
    <source>
        <dbReference type="ARBA" id="ARBA00008061"/>
    </source>
</evidence>